<sequence>MTKTPSMPNTHGLRAVPATDGNLDPGFNYYDTDGPSFIYFAPSQASPNSRAEPLDNSDAAAHRNPYRGEHIGLERQHLPGTPISTCREVITAQEAWERTAHASAQRFCSSLLVNPTLLPAFHGRLARSFYEDKVFFCKFCDRQFHSSQALGGHQNAHKKERLVARSTSAAASVSPSYICSSKRLLASQMDSISRSQVGIFSIKDDSYGGSLTRVEMEDERGPRSSHPVAGGVEDVLRAHARPCSAMHCNNNNNNNKDNPHRPYEICENACYMSNRSLRMVDGAAMTQSLRTPSAPHIMEKTMDGRVGVFQPVGSSCYGATECLLTPMDSASAGSGLSSASRQRHYNGAEHRRAAFVHLISPVVKDESAALREDIKVDNRPYAFPISSPQSYSRSKATPNLDLALHL</sequence>
<organism evidence="4 5">
    <name type="scientific">Ceratopteris richardii</name>
    <name type="common">Triangle waterfern</name>
    <dbReference type="NCBI Taxonomy" id="49495"/>
    <lineage>
        <taxon>Eukaryota</taxon>
        <taxon>Viridiplantae</taxon>
        <taxon>Streptophyta</taxon>
        <taxon>Embryophyta</taxon>
        <taxon>Tracheophyta</taxon>
        <taxon>Polypodiopsida</taxon>
        <taxon>Polypodiidae</taxon>
        <taxon>Polypodiales</taxon>
        <taxon>Pteridineae</taxon>
        <taxon>Pteridaceae</taxon>
        <taxon>Parkerioideae</taxon>
        <taxon>Ceratopteris</taxon>
    </lineage>
</organism>
<dbReference type="EMBL" id="CM035410">
    <property type="protein sequence ID" value="KAH7438035.1"/>
    <property type="molecule type" value="Genomic_DNA"/>
</dbReference>
<dbReference type="Proteomes" id="UP000825935">
    <property type="component" value="Chromosome 5"/>
</dbReference>
<dbReference type="SUPFAM" id="SSF57667">
    <property type="entry name" value="beta-beta-alpha zinc fingers"/>
    <property type="match status" value="1"/>
</dbReference>
<feature type="domain" description="C2H2-type" evidence="3">
    <location>
        <begin position="135"/>
        <end position="162"/>
    </location>
</feature>
<evidence type="ECO:0000313" key="4">
    <source>
        <dbReference type="EMBL" id="KAH7438035.1"/>
    </source>
</evidence>
<keyword evidence="5" id="KW-1185">Reference proteome</keyword>
<evidence type="ECO:0000259" key="3">
    <source>
        <dbReference type="PROSITE" id="PS50157"/>
    </source>
</evidence>
<evidence type="ECO:0000256" key="1">
    <source>
        <dbReference type="PROSITE-ProRule" id="PRU00042"/>
    </source>
</evidence>
<evidence type="ECO:0000313" key="5">
    <source>
        <dbReference type="Proteomes" id="UP000825935"/>
    </source>
</evidence>
<gene>
    <name evidence="4" type="ORF">KP509_05G102100</name>
</gene>
<dbReference type="GO" id="GO:0008270">
    <property type="term" value="F:zinc ion binding"/>
    <property type="evidence" value="ECO:0007669"/>
    <property type="project" value="UniProtKB-KW"/>
</dbReference>
<dbReference type="PANTHER" id="PTHR47593">
    <property type="entry name" value="ZINC FINGER PROTEIN 4-LIKE"/>
    <property type="match status" value="1"/>
</dbReference>
<dbReference type="PANTHER" id="PTHR47593:SF8">
    <property type="entry name" value="OS12G0581900 PROTEIN"/>
    <property type="match status" value="1"/>
</dbReference>
<dbReference type="Gene3D" id="3.30.160.60">
    <property type="entry name" value="Classic Zinc Finger"/>
    <property type="match status" value="1"/>
</dbReference>
<dbReference type="InterPro" id="IPR036236">
    <property type="entry name" value="Znf_C2H2_sf"/>
</dbReference>
<dbReference type="PROSITE" id="PS00028">
    <property type="entry name" value="ZINC_FINGER_C2H2_1"/>
    <property type="match status" value="1"/>
</dbReference>
<evidence type="ECO:0000256" key="2">
    <source>
        <dbReference type="SAM" id="MobiDB-lite"/>
    </source>
</evidence>
<protein>
    <recommendedName>
        <fullName evidence="3">C2H2-type domain-containing protein</fullName>
    </recommendedName>
</protein>
<keyword evidence="1" id="KW-0862">Zinc</keyword>
<comment type="caution">
    <text evidence="4">The sequence shown here is derived from an EMBL/GenBank/DDBJ whole genome shotgun (WGS) entry which is preliminary data.</text>
</comment>
<dbReference type="InterPro" id="IPR013087">
    <property type="entry name" value="Znf_C2H2_type"/>
</dbReference>
<dbReference type="PROSITE" id="PS50157">
    <property type="entry name" value="ZINC_FINGER_C2H2_2"/>
    <property type="match status" value="1"/>
</dbReference>
<feature type="region of interest" description="Disordered" evidence="2">
    <location>
        <begin position="42"/>
        <end position="62"/>
    </location>
</feature>
<proteinExistence type="predicted"/>
<reference evidence="4" key="1">
    <citation type="submission" date="2021-08" db="EMBL/GenBank/DDBJ databases">
        <title>WGS assembly of Ceratopteris richardii.</title>
        <authorList>
            <person name="Marchant D.B."/>
            <person name="Chen G."/>
            <person name="Jenkins J."/>
            <person name="Shu S."/>
            <person name="Leebens-Mack J."/>
            <person name="Grimwood J."/>
            <person name="Schmutz J."/>
            <person name="Soltis P."/>
            <person name="Soltis D."/>
            <person name="Chen Z.-H."/>
        </authorList>
    </citation>
    <scope>NUCLEOTIDE SEQUENCE</scope>
    <source>
        <strain evidence="4">Whitten #5841</strain>
        <tissue evidence="4">Leaf</tissue>
    </source>
</reference>
<dbReference type="InterPro" id="IPR053266">
    <property type="entry name" value="Zinc_finger_protein_7"/>
</dbReference>
<dbReference type="AlphaFoldDB" id="A0A8T2UWU3"/>
<name>A0A8T2UWU3_CERRI</name>
<keyword evidence="1" id="KW-0863">Zinc-finger</keyword>
<keyword evidence="1" id="KW-0479">Metal-binding</keyword>
<dbReference type="OrthoDB" id="1933825at2759"/>
<accession>A0A8T2UWU3</accession>